<reference evidence="3" key="1">
    <citation type="journal article" date="2021" name="Nat. Commun.">
        <title>Genetic determinants of endophytism in the Arabidopsis root mycobiome.</title>
        <authorList>
            <person name="Mesny F."/>
            <person name="Miyauchi S."/>
            <person name="Thiergart T."/>
            <person name="Pickel B."/>
            <person name="Atanasova L."/>
            <person name="Karlsson M."/>
            <person name="Huettel B."/>
            <person name="Barry K.W."/>
            <person name="Haridas S."/>
            <person name="Chen C."/>
            <person name="Bauer D."/>
            <person name="Andreopoulos W."/>
            <person name="Pangilinan J."/>
            <person name="LaButti K."/>
            <person name="Riley R."/>
            <person name="Lipzen A."/>
            <person name="Clum A."/>
            <person name="Drula E."/>
            <person name="Henrissat B."/>
            <person name="Kohler A."/>
            <person name="Grigoriev I.V."/>
            <person name="Martin F.M."/>
            <person name="Hacquard S."/>
        </authorList>
    </citation>
    <scope>NUCLEOTIDE SEQUENCE</scope>
    <source>
        <strain evidence="3">MPI-CAGE-CH-0235</strain>
    </source>
</reference>
<dbReference type="AlphaFoldDB" id="A0A8K0WU14"/>
<evidence type="ECO:0000256" key="1">
    <source>
        <dbReference type="SAM" id="MobiDB-lite"/>
    </source>
</evidence>
<keyword evidence="2" id="KW-0812">Transmembrane</keyword>
<accession>A0A8K0WU14</accession>
<keyword evidence="2" id="KW-0472">Membrane</keyword>
<dbReference type="SUPFAM" id="SSF89372">
    <property type="entry name" value="Fucose-specific lectin"/>
    <property type="match status" value="1"/>
</dbReference>
<feature type="region of interest" description="Disordered" evidence="1">
    <location>
        <begin position="58"/>
        <end position="98"/>
    </location>
</feature>
<dbReference type="Proteomes" id="UP000813444">
    <property type="component" value="Unassembled WGS sequence"/>
</dbReference>
<dbReference type="OrthoDB" id="4696326at2759"/>
<gene>
    <name evidence="3" type="ORF">B0I35DRAFT_208546</name>
</gene>
<evidence type="ECO:0000313" key="3">
    <source>
        <dbReference type="EMBL" id="KAH7321158.1"/>
    </source>
</evidence>
<evidence type="ECO:0000313" key="4">
    <source>
        <dbReference type="Proteomes" id="UP000813444"/>
    </source>
</evidence>
<evidence type="ECO:0008006" key="5">
    <source>
        <dbReference type="Google" id="ProtNLM"/>
    </source>
</evidence>
<protein>
    <recommendedName>
        <fullName evidence="5">Fucose-specific lectin</fullName>
    </recommendedName>
</protein>
<feature type="transmembrane region" description="Helical" evidence="2">
    <location>
        <begin position="110"/>
        <end position="134"/>
    </location>
</feature>
<proteinExistence type="predicted"/>
<comment type="caution">
    <text evidence="3">The sequence shown here is derived from an EMBL/GenBank/DDBJ whole genome shotgun (WGS) entry which is preliminary data.</text>
</comment>
<dbReference type="EMBL" id="JAGPNK010000005">
    <property type="protein sequence ID" value="KAH7321158.1"/>
    <property type="molecule type" value="Genomic_DNA"/>
</dbReference>
<keyword evidence="2" id="KW-1133">Transmembrane helix</keyword>
<feature type="compositionally biased region" description="Low complexity" evidence="1">
    <location>
        <begin position="134"/>
        <end position="169"/>
    </location>
</feature>
<organism evidence="3 4">
    <name type="scientific">Stachybotrys elegans</name>
    <dbReference type="NCBI Taxonomy" id="80388"/>
    <lineage>
        <taxon>Eukaryota</taxon>
        <taxon>Fungi</taxon>
        <taxon>Dikarya</taxon>
        <taxon>Ascomycota</taxon>
        <taxon>Pezizomycotina</taxon>
        <taxon>Sordariomycetes</taxon>
        <taxon>Hypocreomycetidae</taxon>
        <taxon>Hypocreales</taxon>
        <taxon>Stachybotryaceae</taxon>
        <taxon>Stachybotrys</taxon>
    </lineage>
</organism>
<sequence>MIDEERYPSTIQSDPFHDAPEVVTQQYPDPHGRDLLVTQQNIDVRDVERGKGMEAMTMSTPVTASGPPSGPPSGWAMSMAPPPSSLPTHTAEAASTAPSRRYCGLRRRTLFILIGVAVVIVVAAVVGGVVGSMAGSSDGSSSNNNNNNDNGGQNSPPPAESSSPTSVSPAIETGPIEPSQRQMAVSLSLDNDDNSDVQLFYQDLDTRAVHYRRILSDEAGDERTLDLDIEPTWGTPLAATAVSGSNPLRVLVYYVAALGGVIHIAQADLVCARGGGDCETRANSLLTEQSDHPLNPATKLAALHLDDDRVRVYYQAESNDLWSLGNDMRGTGGWKYAHMTPGGYPGTSLLAYGPNDTSIHFYYISDAEDERDALRHMQYADITGPGPDEAIQNSTGSAWSRNVSFAGMWDPTSIRLYYAKPDGGDILSNFNRFAEDQWRTNHEDNWGRVDGGFASLYWPGSSRLYWFQDGELRMSSQIPNAWTDPQTLFRESRN</sequence>
<dbReference type="Gene3D" id="2.120.10.70">
    <property type="entry name" value="Fucose-specific lectin"/>
    <property type="match status" value="1"/>
</dbReference>
<evidence type="ECO:0000256" key="2">
    <source>
        <dbReference type="SAM" id="Phobius"/>
    </source>
</evidence>
<keyword evidence="4" id="KW-1185">Reference proteome</keyword>
<name>A0A8K0WU14_9HYPO</name>
<feature type="region of interest" description="Disordered" evidence="1">
    <location>
        <begin position="134"/>
        <end position="181"/>
    </location>
</feature>